<feature type="region of interest" description="Disordered" evidence="1">
    <location>
        <begin position="299"/>
        <end position="327"/>
    </location>
</feature>
<evidence type="ECO:0000256" key="1">
    <source>
        <dbReference type="SAM" id="MobiDB-lite"/>
    </source>
</evidence>
<proteinExistence type="predicted"/>
<dbReference type="AlphaFoldDB" id="A0A803JQL3"/>
<dbReference type="Pfam" id="PF14769">
    <property type="entry name" value="CLAMP"/>
    <property type="match status" value="1"/>
</dbReference>
<dbReference type="GeneTree" id="ENSGT00940000154323"/>
<gene>
    <name evidence="2" type="primary">ccdc189</name>
</gene>
<reference evidence="2" key="1">
    <citation type="journal article" date="2010" name="Science">
        <title>The genome of the Western clawed frog Xenopus tropicalis.</title>
        <authorList>
            <person name="Hellsten U."/>
            <person name="Harland R.M."/>
            <person name="Gilchrist M.J."/>
            <person name="Hendrix D."/>
            <person name="Jurka J."/>
            <person name="Kapitonov V."/>
            <person name="Ovcharenko I."/>
            <person name="Putnam N.H."/>
            <person name="Shu S."/>
            <person name="Taher L."/>
            <person name="Blitz I.L."/>
            <person name="Blumberg B."/>
            <person name="Dichmann D.S."/>
            <person name="Dubchak I."/>
            <person name="Amaya E."/>
            <person name="Detter J.C."/>
            <person name="Fletcher R."/>
            <person name="Gerhard D.S."/>
            <person name="Goodstein D."/>
            <person name="Graves T."/>
            <person name="Grigoriev I.V."/>
            <person name="Grimwood J."/>
            <person name="Kawashima T."/>
            <person name="Lindquist E."/>
            <person name="Lucas S.M."/>
            <person name="Mead P.E."/>
            <person name="Mitros T."/>
            <person name="Ogino H."/>
            <person name="Ohta Y."/>
            <person name="Poliakov A.V."/>
            <person name="Pollet N."/>
            <person name="Robert J."/>
            <person name="Salamov A."/>
            <person name="Sater A.K."/>
            <person name="Schmutz J."/>
            <person name="Terry A."/>
            <person name="Vize P.D."/>
            <person name="Warren W.C."/>
            <person name="Wells D."/>
            <person name="Wills A."/>
            <person name="Wilson R.K."/>
            <person name="Zimmerman L.B."/>
            <person name="Zorn A.M."/>
            <person name="Grainger R."/>
            <person name="Grammer T."/>
            <person name="Khokha M.K."/>
            <person name="Richardson P.M."/>
            <person name="Rokhsar D.S."/>
        </authorList>
    </citation>
    <scope>NUCLEOTIDE SEQUENCE [LARGE SCALE GENOMIC DNA]</scope>
    <source>
        <strain evidence="2">Nigerian</strain>
    </source>
</reference>
<dbReference type="Bgee" id="ENSXETG00000037665">
    <property type="expression patterns" value="Expressed in testis and 8 other cell types or tissues"/>
</dbReference>
<name>A0A803JQL3_XENTR</name>
<evidence type="ECO:0000313" key="2">
    <source>
        <dbReference type="Ensembl" id="ENSXETP00000110248"/>
    </source>
</evidence>
<dbReference type="Ensembl" id="ENSXETT00000119480">
    <property type="protein sequence ID" value="ENSXETP00000110248"/>
    <property type="gene ID" value="ENSXETG00000037665"/>
</dbReference>
<protein>
    <submittedName>
        <fullName evidence="2">Coiled-coil domain containing 189</fullName>
    </submittedName>
</protein>
<dbReference type="PANTHER" id="PTHR28457">
    <property type="entry name" value="COILED-COIL DOMAIN-CONTAINING PROTEIN 189"/>
    <property type="match status" value="1"/>
</dbReference>
<dbReference type="PANTHER" id="PTHR28457:SF1">
    <property type="entry name" value="CILIA- AND FLAGELLA-ASSOCIATED PROTEIN 119"/>
    <property type="match status" value="1"/>
</dbReference>
<sequence>NNVRGDRIPETRNRGATVGKSVRPISSLLTAHSIRLSTHDIYLHTQKYNVIYNNIYNYDCFLCLSFQIKRRKPQICLWRDLSLHDVETLEKAKGADDIHRALSHILHLDCDASDPRASVILDLYYYTVRFCQDCGFNREQTSCLFSIVKETHAACTDTPLSNIDACYQYFKELLLCHSVHRPPFSLELFTQQQILQISSYMMNTYFRHFKLYKYVFTPQVHLDLSILYEGMAEAEVASDREQESPRPDISSEATALEEKGECSVAVNAPLRHYIEQSLGKEVERLRSEVDRKLRLNEELMQERLGEPQDARAKSPGQRNKRVSIKGK</sequence>
<feature type="compositionally biased region" description="Basic and acidic residues" evidence="1">
    <location>
        <begin position="299"/>
        <end position="312"/>
    </location>
</feature>
<organism evidence="2">
    <name type="scientific">Xenopus tropicalis</name>
    <name type="common">Western clawed frog</name>
    <name type="synonym">Silurana tropicalis</name>
    <dbReference type="NCBI Taxonomy" id="8364"/>
    <lineage>
        <taxon>Eukaryota</taxon>
        <taxon>Metazoa</taxon>
        <taxon>Chordata</taxon>
        <taxon>Craniata</taxon>
        <taxon>Vertebrata</taxon>
        <taxon>Euteleostomi</taxon>
        <taxon>Amphibia</taxon>
        <taxon>Batrachia</taxon>
        <taxon>Anura</taxon>
        <taxon>Pipoidea</taxon>
        <taxon>Pipidae</taxon>
        <taxon>Xenopodinae</taxon>
        <taxon>Xenopus</taxon>
        <taxon>Silurana</taxon>
    </lineage>
</organism>
<dbReference type="FunCoup" id="A0A803JQL3">
    <property type="interactions" value="15"/>
</dbReference>
<accession>A0A803JQL3</accession>
<feature type="compositionally biased region" description="Basic residues" evidence="1">
    <location>
        <begin position="318"/>
        <end position="327"/>
    </location>
</feature>
<reference evidence="2" key="2">
    <citation type="submission" date="2021-03" db="UniProtKB">
        <authorList>
            <consortium name="Ensembl"/>
        </authorList>
    </citation>
    <scope>IDENTIFICATION</scope>
</reference>
<dbReference type="InterPro" id="IPR032727">
    <property type="entry name" value="CLAMP"/>
</dbReference>
<dbReference type="InParanoid" id="A0A803JQL3"/>